<evidence type="ECO:0000256" key="3">
    <source>
        <dbReference type="ARBA" id="ARBA00022475"/>
    </source>
</evidence>
<accession>E7RKI5</accession>
<dbReference type="InterPro" id="IPR055348">
    <property type="entry name" value="DctQ"/>
</dbReference>
<keyword evidence="6 9" id="KW-1133">Transmembrane helix</keyword>
<dbReference type="GO" id="GO:0005886">
    <property type="term" value="C:plasma membrane"/>
    <property type="evidence" value="ECO:0007669"/>
    <property type="project" value="UniProtKB-SubCell"/>
</dbReference>
<evidence type="ECO:0000256" key="5">
    <source>
        <dbReference type="ARBA" id="ARBA00022692"/>
    </source>
</evidence>
<dbReference type="RefSeq" id="WP_008432607.1">
    <property type="nucleotide sequence ID" value="NZ_AEPB01000057.1"/>
</dbReference>
<keyword evidence="2" id="KW-0813">Transport</keyword>
<dbReference type="Pfam" id="PF04290">
    <property type="entry name" value="DctQ"/>
    <property type="match status" value="1"/>
</dbReference>
<evidence type="ECO:0000259" key="10">
    <source>
        <dbReference type="Pfam" id="PF04290"/>
    </source>
</evidence>
<name>E7RKI5_9BACL</name>
<feature type="domain" description="Tripartite ATP-independent periplasmic transporters DctQ component" evidence="10">
    <location>
        <begin position="26"/>
        <end position="153"/>
    </location>
</feature>
<dbReference type="PANTHER" id="PTHR35011">
    <property type="entry name" value="2,3-DIKETO-L-GULONATE TRAP TRANSPORTER SMALL PERMEASE PROTEIN YIAM"/>
    <property type="match status" value="1"/>
</dbReference>
<keyword evidence="4" id="KW-0997">Cell inner membrane</keyword>
<proteinExistence type="inferred from homology"/>
<comment type="subcellular location">
    <subcellularLocation>
        <location evidence="1">Cell inner membrane</location>
        <topology evidence="1">Multi-pass membrane protein</topology>
    </subcellularLocation>
</comment>
<evidence type="ECO:0000256" key="6">
    <source>
        <dbReference type="ARBA" id="ARBA00022989"/>
    </source>
</evidence>
<evidence type="ECO:0000256" key="8">
    <source>
        <dbReference type="ARBA" id="ARBA00038436"/>
    </source>
</evidence>
<sequence length="167" mass="19031">MKTFKKIEKIWSSIELAILGLITLVMSVLLAGNAVSRYLFNKSWGFSEEVGSLALVAMTFLGIGYAVRKKQHIEMSGFYDLLPKQAQWALRLFIDLVSAIVLLFLTYLAYEYVLHLHQIGEVTTMLQFPVYLIMAVIPIGFFVAFLSYLVDFIMGIYTRKENDIDAK</sequence>
<comment type="similarity">
    <text evidence="8">Belongs to the TRAP transporter small permease family.</text>
</comment>
<dbReference type="Proteomes" id="UP000003052">
    <property type="component" value="Unassembled WGS sequence"/>
</dbReference>
<feature type="transmembrane region" description="Helical" evidence="9">
    <location>
        <begin position="50"/>
        <end position="67"/>
    </location>
</feature>
<evidence type="ECO:0000256" key="2">
    <source>
        <dbReference type="ARBA" id="ARBA00022448"/>
    </source>
</evidence>
<dbReference type="eggNOG" id="COG3090">
    <property type="taxonomic scope" value="Bacteria"/>
</dbReference>
<feature type="transmembrane region" description="Helical" evidence="9">
    <location>
        <begin position="12"/>
        <end position="30"/>
    </location>
</feature>
<keyword evidence="7 9" id="KW-0472">Membrane</keyword>
<feature type="transmembrane region" description="Helical" evidence="9">
    <location>
        <begin position="130"/>
        <end position="150"/>
    </location>
</feature>
<keyword evidence="3" id="KW-1003">Cell membrane</keyword>
<dbReference type="OrthoDB" id="5465095at2"/>
<evidence type="ECO:0000313" key="11">
    <source>
        <dbReference type="EMBL" id="EGA88415.1"/>
    </source>
</evidence>
<dbReference type="InterPro" id="IPR007387">
    <property type="entry name" value="TRAP_DctQ"/>
</dbReference>
<evidence type="ECO:0000256" key="4">
    <source>
        <dbReference type="ARBA" id="ARBA00022519"/>
    </source>
</evidence>
<comment type="caution">
    <text evidence="11">The sequence shown here is derived from an EMBL/GenBank/DDBJ whole genome shotgun (WGS) entry which is preliminary data.</text>
</comment>
<organism evidence="11 12">
    <name type="scientific">Planococcus donghaensis MPA1U2</name>
    <dbReference type="NCBI Taxonomy" id="933115"/>
    <lineage>
        <taxon>Bacteria</taxon>
        <taxon>Bacillati</taxon>
        <taxon>Bacillota</taxon>
        <taxon>Bacilli</taxon>
        <taxon>Bacillales</taxon>
        <taxon>Caryophanaceae</taxon>
        <taxon>Planococcus</taxon>
    </lineage>
</organism>
<reference evidence="11 12" key="1">
    <citation type="journal article" date="2011" name="J. Bacteriol.">
        <title>The Draft Genome of Planococcus donghaensis MPA1U2 Reveals Nonsporulation Pathways Controlled by a Conserved Spo0A Regulon.</title>
        <authorList>
            <person name="Pearson M.D."/>
            <person name="Noller H.F."/>
        </authorList>
    </citation>
    <scope>NUCLEOTIDE SEQUENCE [LARGE SCALE GENOMIC DNA]</scope>
    <source>
        <strain evidence="11 12">MPA1U2</strain>
    </source>
</reference>
<evidence type="ECO:0000256" key="9">
    <source>
        <dbReference type="SAM" id="Phobius"/>
    </source>
</evidence>
<evidence type="ECO:0000256" key="7">
    <source>
        <dbReference type="ARBA" id="ARBA00023136"/>
    </source>
</evidence>
<feature type="transmembrane region" description="Helical" evidence="9">
    <location>
        <begin position="88"/>
        <end position="110"/>
    </location>
</feature>
<gene>
    <name evidence="11" type="ORF">GPDM_15049</name>
</gene>
<evidence type="ECO:0000313" key="12">
    <source>
        <dbReference type="Proteomes" id="UP000003052"/>
    </source>
</evidence>
<protein>
    <submittedName>
        <fullName evidence="11">Tripartite ATP-independent periplasmic transporter DctQ component</fullName>
    </submittedName>
</protein>
<dbReference type="AlphaFoldDB" id="E7RKI5"/>
<evidence type="ECO:0000256" key="1">
    <source>
        <dbReference type="ARBA" id="ARBA00004429"/>
    </source>
</evidence>
<dbReference type="EMBL" id="AEPB01000057">
    <property type="protein sequence ID" value="EGA88415.1"/>
    <property type="molecule type" value="Genomic_DNA"/>
</dbReference>
<keyword evidence="5 9" id="KW-0812">Transmembrane</keyword>